<dbReference type="InterPro" id="IPR017871">
    <property type="entry name" value="ABC_transporter-like_CS"/>
</dbReference>
<dbReference type="PANTHER" id="PTHR24220">
    <property type="entry name" value="IMPORT ATP-BINDING PROTEIN"/>
    <property type="match status" value="1"/>
</dbReference>
<evidence type="ECO:0000313" key="6">
    <source>
        <dbReference type="Proteomes" id="UP001340816"/>
    </source>
</evidence>
<dbReference type="GO" id="GO:0005524">
    <property type="term" value="F:ATP binding"/>
    <property type="evidence" value="ECO:0007669"/>
    <property type="project" value="UniProtKB-KW"/>
</dbReference>
<dbReference type="RefSeq" id="WP_326757775.1">
    <property type="nucleotide sequence ID" value="NZ_CP109135.1"/>
</dbReference>
<dbReference type="PROSITE" id="PS00211">
    <property type="entry name" value="ABC_TRANSPORTER_1"/>
    <property type="match status" value="1"/>
</dbReference>
<dbReference type="SUPFAM" id="SSF52540">
    <property type="entry name" value="P-loop containing nucleoside triphosphate hydrolases"/>
    <property type="match status" value="1"/>
</dbReference>
<accession>A0ABZ1H4Z8</accession>
<evidence type="ECO:0000313" key="5">
    <source>
        <dbReference type="EMBL" id="WSD12349.1"/>
    </source>
</evidence>
<dbReference type="InterPro" id="IPR015854">
    <property type="entry name" value="ABC_transpr_LolD-like"/>
</dbReference>
<dbReference type="InterPro" id="IPR003439">
    <property type="entry name" value="ABC_transporter-like_ATP-bd"/>
</dbReference>
<evidence type="ECO:0000259" key="4">
    <source>
        <dbReference type="PROSITE" id="PS50893"/>
    </source>
</evidence>
<feature type="domain" description="ABC transporter" evidence="4">
    <location>
        <begin position="5"/>
        <end position="240"/>
    </location>
</feature>
<sequence length="246" mass="25949">MTPVLSVRGVGMAYGGGVRALDDVSLTIEEGELLAIVGPSGSGKSTLLHIMGTLDRPTSGTVEIDGEDVMSLSDRELSALRGRQLGFVFQQFHLTDGLSAWENVATGLLYAGVPRRSRRPRALEALARVGLDHRSGHLPQQLSGGERQRVAIARALVHEPMLVLADEPTGALDTANGTAVLDLLSALNDDGTTIAVITHDRDIASLLPRTVELRDGRIVTDTRAWARAGAVAQPVADTQKAGNAPA</sequence>
<dbReference type="Proteomes" id="UP001340816">
    <property type="component" value="Chromosome"/>
</dbReference>
<proteinExistence type="predicted"/>
<dbReference type="InterPro" id="IPR017911">
    <property type="entry name" value="MacB-like_ATP-bd"/>
</dbReference>
<gene>
    <name evidence="5" type="ORF">OHB35_03500</name>
</gene>
<evidence type="ECO:0000256" key="2">
    <source>
        <dbReference type="ARBA" id="ARBA00022741"/>
    </source>
</evidence>
<dbReference type="CDD" id="cd03255">
    <property type="entry name" value="ABC_MJ0796_LolCDE_FtsE"/>
    <property type="match status" value="1"/>
</dbReference>
<dbReference type="Gene3D" id="3.40.50.300">
    <property type="entry name" value="P-loop containing nucleotide triphosphate hydrolases"/>
    <property type="match status" value="1"/>
</dbReference>
<keyword evidence="6" id="KW-1185">Reference proteome</keyword>
<name>A0ABZ1H4Z8_STRPH</name>
<organism evidence="5 6">
    <name type="scientific">Streptomyces phaeochromogenes</name>
    <dbReference type="NCBI Taxonomy" id="1923"/>
    <lineage>
        <taxon>Bacteria</taxon>
        <taxon>Bacillati</taxon>
        <taxon>Actinomycetota</taxon>
        <taxon>Actinomycetes</taxon>
        <taxon>Kitasatosporales</taxon>
        <taxon>Streptomycetaceae</taxon>
        <taxon>Streptomyces</taxon>
        <taxon>Streptomyces phaeochromogenes group</taxon>
    </lineage>
</organism>
<dbReference type="EMBL" id="CP109135">
    <property type="protein sequence ID" value="WSD12349.1"/>
    <property type="molecule type" value="Genomic_DNA"/>
</dbReference>
<dbReference type="Pfam" id="PF00005">
    <property type="entry name" value="ABC_tran"/>
    <property type="match status" value="1"/>
</dbReference>
<reference evidence="5 6" key="1">
    <citation type="submission" date="2022-10" db="EMBL/GenBank/DDBJ databases">
        <title>The complete genomes of actinobacterial strains from the NBC collection.</title>
        <authorList>
            <person name="Joergensen T.S."/>
            <person name="Alvarez Arevalo M."/>
            <person name="Sterndorff E.B."/>
            <person name="Faurdal D."/>
            <person name="Vuksanovic O."/>
            <person name="Mourched A.-S."/>
            <person name="Charusanti P."/>
            <person name="Shaw S."/>
            <person name="Blin K."/>
            <person name="Weber T."/>
        </authorList>
    </citation>
    <scope>NUCLEOTIDE SEQUENCE [LARGE SCALE GENOMIC DNA]</scope>
    <source>
        <strain evidence="5 6">NBC 01752</strain>
    </source>
</reference>
<evidence type="ECO:0000256" key="3">
    <source>
        <dbReference type="ARBA" id="ARBA00022840"/>
    </source>
</evidence>
<dbReference type="InterPro" id="IPR003593">
    <property type="entry name" value="AAA+_ATPase"/>
</dbReference>
<evidence type="ECO:0000256" key="1">
    <source>
        <dbReference type="ARBA" id="ARBA00022448"/>
    </source>
</evidence>
<protein>
    <submittedName>
        <fullName evidence="5">ABC transporter ATP-binding protein</fullName>
    </submittedName>
</protein>
<keyword evidence="1" id="KW-0813">Transport</keyword>
<keyword evidence="2" id="KW-0547">Nucleotide-binding</keyword>
<dbReference type="InterPro" id="IPR027417">
    <property type="entry name" value="P-loop_NTPase"/>
</dbReference>
<keyword evidence="3 5" id="KW-0067">ATP-binding</keyword>
<dbReference type="PANTHER" id="PTHR24220:SF86">
    <property type="entry name" value="ABC TRANSPORTER ABCH.1"/>
    <property type="match status" value="1"/>
</dbReference>
<dbReference type="SMART" id="SM00382">
    <property type="entry name" value="AAA"/>
    <property type="match status" value="1"/>
</dbReference>
<dbReference type="PROSITE" id="PS50893">
    <property type="entry name" value="ABC_TRANSPORTER_2"/>
    <property type="match status" value="1"/>
</dbReference>